<dbReference type="STRING" id="1618337.UT28_C0001G0790"/>
<dbReference type="KEGG" id="bbgw:UT28_C0001G0790"/>
<name>A0A0G4B4N1_9BACT</name>
<gene>
    <name evidence="2" type="ORF">UT28_C0001G0790</name>
</gene>
<organism evidence="2 3">
    <name type="scientific">Berkelbacteria bacterium GW2011_GWE1_39_12</name>
    <dbReference type="NCBI Taxonomy" id="1618337"/>
    <lineage>
        <taxon>Bacteria</taxon>
        <taxon>Candidatus Berkelbacteria</taxon>
    </lineage>
</organism>
<evidence type="ECO:0000313" key="3">
    <source>
        <dbReference type="Proteomes" id="UP000035648"/>
    </source>
</evidence>
<accession>A0A0G4B4N1</accession>
<sequence>MSLPKAHAADSSWNNIANAKKAIENVAPVVSNSNVDQASASYVFVPTEFIQKPLVTETQITIEVPVKKPKTVVKATSVTRKAIAPVVASNVSESAHRFPYGYCTYYVSSRRFIPWSGNAITWLSGARNSGFATGNTPQVGAIMVTSEGGSAGHVAMVDGVNGDEITLNEMNYKGFGILSQRTISASNGRILGYIY</sequence>
<dbReference type="AlphaFoldDB" id="A0A0G4B4N1"/>
<proteinExistence type="predicted"/>
<dbReference type="InterPro" id="IPR007921">
    <property type="entry name" value="CHAP_dom"/>
</dbReference>
<evidence type="ECO:0000259" key="1">
    <source>
        <dbReference type="PROSITE" id="PS50911"/>
    </source>
</evidence>
<dbReference type="InterPro" id="IPR038765">
    <property type="entry name" value="Papain-like_cys_pep_sf"/>
</dbReference>
<reference evidence="2 3" key="1">
    <citation type="journal article" date="2015" name="Nature">
        <title>rRNA introns, odd ribosomes, and small enigmatic genomes across a large radiation of phyla.</title>
        <authorList>
            <person name="Brown C.T."/>
            <person name="Hug L.A."/>
            <person name="Thomas B.C."/>
            <person name="Sharon I."/>
            <person name="Castelle C.J."/>
            <person name="Singh A."/>
            <person name="Wilkins M.J."/>
            <person name="Williams K.H."/>
            <person name="Banfield J.F."/>
        </authorList>
    </citation>
    <scope>NUCLEOTIDE SEQUENCE [LARGE SCALE GENOMIC DNA]</scope>
</reference>
<evidence type="ECO:0000313" key="2">
    <source>
        <dbReference type="EMBL" id="AKM82570.1"/>
    </source>
</evidence>
<feature type="domain" description="Peptidase C51" evidence="1">
    <location>
        <begin position="78"/>
        <end position="195"/>
    </location>
</feature>
<dbReference type="PROSITE" id="PS50911">
    <property type="entry name" value="CHAP"/>
    <property type="match status" value="1"/>
</dbReference>
<dbReference type="Gene3D" id="3.90.1720.10">
    <property type="entry name" value="endopeptidase domain like (from Nostoc punctiforme)"/>
    <property type="match status" value="1"/>
</dbReference>
<dbReference type="Proteomes" id="UP000035648">
    <property type="component" value="Chromosome"/>
</dbReference>
<dbReference type="SUPFAM" id="SSF54001">
    <property type="entry name" value="Cysteine proteinases"/>
    <property type="match status" value="1"/>
</dbReference>
<protein>
    <submittedName>
        <fullName evidence="2">Amidase</fullName>
    </submittedName>
</protein>
<dbReference type="EMBL" id="CP011213">
    <property type="protein sequence ID" value="AKM82570.1"/>
    <property type="molecule type" value="Genomic_DNA"/>
</dbReference>
<dbReference type="Pfam" id="PF05257">
    <property type="entry name" value="CHAP"/>
    <property type="match status" value="1"/>
</dbReference>